<gene>
    <name evidence="2" type="ORF">PXEA_LOCUS8523</name>
</gene>
<feature type="region of interest" description="Disordered" evidence="1">
    <location>
        <begin position="1"/>
        <end position="28"/>
    </location>
</feature>
<evidence type="ECO:0000313" key="2">
    <source>
        <dbReference type="EMBL" id="VEL15083.1"/>
    </source>
</evidence>
<keyword evidence="3" id="KW-1185">Reference proteome</keyword>
<proteinExistence type="predicted"/>
<dbReference type="Proteomes" id="UP000784294">
    <property type="component" value="Unassembled WGS sequence"/>
</dbReference>
<comment type="caution">
    <text evidence="2">The sequence shown here is derived from an EMBL/GenBank/DDBJ whole genome shotgun (WGS) entry which is preliminary data.</text>
</comment>
<sequence>MTSSFDDVQQMMDESSAQFNPKRRSRVLRQPEHRIKAKRLQYNGNQTSASGEIDLRISSSCPVDLTRRGPMNPVLLQPFGFYTTFRLT</sequence>
<dbReference type="EMBL" id="CAAALY010023378">
    <property type="protein sequence ID" value="VEL15083.1"/>
    <property type="molecule type" value="Genomic_DNA"/>
</dbReference>
<reference evidence="2" key="1">
    <citation type="submission" date="2018-11" db="EMBL/GenBank/DDBJ databases">
        <authorList>
            <consortium name="Pathogen Informatics"/>
        </authorList>
    </citation>
    <scope>NUCLEOTIDE SEQUENCE</scope>
</reference>
<organism evidence="2 3">
    <name type="scientific">Protopolystoma xenopodis</name>
    <dbReference type="NCBI Taxonomy" id="117903"/>
    <lineage>
        <taxon>Eukaryota</taxon>
        <taxon>Metazoa</taxon>
        <taxon>Spiralia</taxon>
        <taxon>Lophotrochozoa</taxon>
        <taxon>Platyhelminthes</taxon>
        <taxon>Monogenea</taxon>
        <taxon>Polyopisthocotylea</taxon>
        <taxon>Polystomatidea</taxon>
        <taxon>Polystomatidae</taxon>
        <taxon>Protopolystoma</taxon>
    </lineage>
</organism>
<accession>A0A3S4ZM91</accession>
<name>A0A3S4ZM91_9PLAT</name>
<dbReference type="AlphaFoldDB" id="A0A3S4ZM91"/>
<evidence type="ECO:0000313" key="3">
    <source>
        <dbReference type="Proteomes" id="UP000784294"/>
    </source>
</evidence>
<evidence type="ECO:0000256" key="1">
    <source>
        <dbReference type="SAM" id="MobiDB-lite"/>
    </source>
</evidence>
<protein>
    <submittedName>
        <fullName evidence="2">Uncharacterized protein</fullName>
    </submittedName>
</protein>
<feature type="compositionally biased region" description="Polar residues" evidence="1">
    <location>
        <begin position="1"/>
        <end position="19"/>
    </location>
</feature>